<dbReference type="AlphaFoldDB" id="A0A1X2GHQ3"/>
<gene>
    <name evidence="1" type="ORF">DM01DRAFT_1335860</name>
</gene>
<organism evidence="1 2">
    <name type="scientific">Hesseltinella vesiculosa</name>
    <dbReference type="NCBI Taxonomy" id="101127"/>
    <lineage>
        <taxon>Eukaryota</taxon>
        <taxon>Fungi</taxon>
        <taxon>Fungi incertae sedis</taxon>
        <taxon>Mucoromycota</taxon>
        <taxon>Mucoromycotina</taxon>
        <taxon>Mucoromycetes</taxon>
        <taxon>Mucorales</taxon>
        <taxon>Cunninghamellaceae</taxon>
        <taxon>Hesseltinella</taxon>
    </lineage>
</organism>
<accession>A0A1X2GHQ3</accession>
<evidence type="ECO:0000313" key="2">
    <source>
        <dbReference type="Proteomes" id="UP000242146"/>
    </source>
</evidence>
<name>A0A1X2GHQ3_9FUNG</name>
<comment type="caution">
    <text evidence="1">The sequence shown here is derived from an EMBL/GenBank/DDBJ whole genome shotgun (WGS) entry which is preliminary data.</text>
</comment>
<sequence length="58" mass="6622">MTAKVLSIITAHHLQPAPSFKFEVKRTVQSLVRFATFPPAHCIRRCAEAEYGNPIFFF</sequence>
<dbReference type="Proteomes" id="UP000242146">
    <property type="component" value="Unassembled WGS sequence"/>
</dbReference>
<feature type="non-terminal residue" evidence="1">
    <location>
        <position position="58"/>
    </location>
</feature>
<reference evidence="1 2" key="1">
    <citation type="submission" date="2016-07" db="EMBL/GenBank/DDBJ databases">
        <title>Pervasive Adenine N6-methylation of Active Genes in Fungi.</title>
        <authorList>
            <consortium name="DOE Joint Genome Institute"/>
            <person name="Mondo S.J."/>
            <person name="Dannebaum R.O."/>
            <person name="Kuo R.C."/>
            <person name="Labutti K."/>
            <person name="Haridas S."/>
            <person name="Kuo A."/>
            <person name="Salamov A."/>
            <person name="Ahrendt S.R."/>
            <person name="Lipzen A."/>
            <person name="Sullivan W."/>
            <person name="Andreopoulos W.B."/>
            <person name="Clum A."/>
            <person name="Lindquist E."/>
            <person name="Daum C."/>
            <person name="Ramamoorthy G.K."/>
            <person name="Gryganskyi A."/>
            <person name="Culley D."/>
            <person name="Magnuson J.K."/>
            <person name="James T.Y."/>
            <person name="O'Malley M.A."/>
            <person name="Stajich J.E."/>
            <person name="Spatafora J.W."/>
            <person name="Visel A."/>
            <person name="Grigoriev I.V."/>
        </authorList>
    </citation>
    <scope>NUCLEOTIDE SEQUENCE [LARGE SCALE GENOMIC DNA]</scope>
    <source>
        <strain evidence="1 2">NRRL 3301</strain>
    </source>
</reference>
<dbReference type="EMBL" id="MCGT01000014">
    <property type="protein sequence ID" value="ORX54010.1"/>
    <property type="molecule type" value="Genomic_DNA"/>
</dbReference>
<keyword evidence="2" id="KW-1185">Reference proteome</keyword>
<evidence type="ECO:0000313" key="1">
    <source>
        <dbReference type="EMBL" id="ORX54010.1"/>
    </source>
</evidence>
<proteinExistence type="predicted"/>
<protein>
    <submittedName>
        <fullName evidence="1">Uncharacterized protein</fullName>
    </submittedName>
</protein>